<dbReference type="AlphaFoldDB" id="A0A143YNQ6"/>
<dbReference type="SUPFAM" id="SSF141571">
    <property type="entry name" value="Pentapeptide repeat-like"/>
    <property type="match status" value="1"/>
</dbReference>
<dbReference type="OrthoDB" id="154708at2"/>
<dbReference type="Pfam" id="PF00805">
    <property type="entry name" value="Pentapeptide"/>
    <property type="match status" value="1"/>
</dbReference>
<keyword evidence="2" id="KW-1185">Reference proteome</keyword>
<dbReference type="Gene3D" id="2.160.20.80">
    <property type="entry name" value="E3 ubiquitin-protein ligase SopA"/>
    <property type="match status" value="1"/>
</dbReference>
<evidence type="ECO:0008006" key="3">
    <source>
        <dbReference type="Google" id="ProtNLM"/>
    </source>
</evidence>
<sequence>MEEYNSRGEYSSDCSNCFALCCVALQFQKSQDFPFSKKEGVPCKNLRTDFGCAIHNQLKANGFNGCTTYECFGAGQFISVELFNGRDWQTDPVSRKQMFQLLPVVRNIHEIIYHLRSSMAITKNKDTDKACEELIKDLEKIKKDPPAILAGFDIMPYRIISSRIFMEVSAAYRDNKAKYDFEPYGDWSGQNHASRDFSYQNFRGFLFIEMDLKDANLQFCDFLGTDMRNADISGADLRNSIFLTQSQINAAKGNAYTRIPDGLNVPAHWE</sequence>
<accession>A0A143YNQ6</accession>
<reference evidence="1 2" key="1">
    <citation type="submission" date="2016-02" db="EMBL/GenBank/DDBJ databases">
        <authorList>
            <person name="Wen L."/>
            <person name="He K."/>
            <person name="Yang H."/>
        </authorList>
    </citation>
    <scope>NUCLEOTIDE SEQUENCE [LARGE SCALE GENOMIC DNA]</scope>
    <source>
        <strain evidence="1">Trichococcus palustris</strain>
    </source>
</reference>
<gene>
    <name evidence="1" type="ORF">Tpal_1658</name>
</gene>
<protein>
    <recommendedName>
        <fullName evidence="3">Pentapeptide repeat-containing protein</fullName>
    </recommendedName>
</protein>
<dbReference type="EMBL" id="FJNE01000004">
    <property type="protein sequence ID" value="CZQ93614.1"/>
    <property type="molecule type" value="Genomic_DNA"/>
</dbReference>
<organism evidence="1 2">
    <name type="scientific">Trichococcus palustris</name>
    <dbReference type="NCBI Taxonomy" id="140314"/>
    <lineage>
        <taxon>Bacteria</taxon>
        <taxon>Bacillati</taxon>
        <taxon>Bacillota</taxon>
        <taxon>Bacilli</taxon>
        <taxon>Lactobacillales</taxon>
        <taxon>Carnobacteriaceae</taxon>
        <taxon>Trichococcus</taxon>
    </lineage>
</organism>
<proteinExistence type="predicted"/>
<dbReference type="InterPro" id="IPR001646">
    <property type="entry name" value="5peptide_repeat"/>
</dbReference>
<dbReference type="RefSeq" id="WP_087033232.1">
    <property type="nucleotide sequence ID" value="NZ_FJNE01000004.1"/>
</dbReference>
<dbReference type="STRING" id="140314.SAMN04488076_10664"/>
<dbReference type="Proteomes" id="UP000242754">
    <property type="component" value="Unassembled WGS sequence"/>
</dbReference>
<evidence type="ECO:0000313" key="1">
    <source>
        <dbReference type="EMBL" id="CZQ93614.1"/>
    </source>
</evidence>
<name>A0A143YNQ6_9LACT</name>
<evidence type="ECO:0000313" key="2">
    <source>
        <dbReference type="Proteomes" id="UP000242754"/>
    </source>
</evidence>